<keyword evidence="2" id="KW-0378">Hydrolase</keyword>
<evidence type="ECO:0000259" key="1">
    <source>
        <dbReference type="Pfam" id="PF00144"/>
    </source>
</evidence>
<dbReference type="SUPFAM" id="SSF56601">
    <property type="entry name" value="beta-lactamase/transpeptidase-like"/>
    <property type="match status" value="1"/>
</dbReference>
<dbReference type="Pfam" id="PF00144">
    <property type="entry name" value="Beta-lactamase"/>
    <property type="match status" value="1"/>
</dbReference>
<reference evidence="2" key="1">
    <citation type="submission" date="2021-01" db="EMBL/GenBank/DDBJ databases">
        <title>YIM 132084 draft genome.</title>
        <authorList>
            <person name="An D."/>
        </authorList>
    </citation>
    <scope>NUCLEOTIDE SEQUENCE</scope>
    <source>
        <strain evidence="2">YIM 132084</strain>
    </source>
</reference>
<evidence type="ECO:0000313" key="2">
    <source>
        <dbReference type="EMBL" id="MBM9466400.1"/>
    </source>
</evidence>
<dbReference type="GO" id="GO:0016787">
    <property type="term" value="F:hydrolase activity"/>
    <property type="evidence" value="ECO:0007669"/>
    <property type="project" value="UniProtKB-KW"/>
</dbReference>
<proteinExistence type="predicted"/>
<feature type="domain" description="Beta-lactamase-related" evidence="1">
    <location>
        <begin position="90"/>
        <end position="396"/>
    </location>
</feature>
<accession>A0A938YEJ9</accession>
<comment type="caution">
    <text evidence="2">The sequence shown here is derived from an EMBL/GenBank/DDBJ whole genome shotgun (WGS) entry which is preliminary data.</text>
</comment>
<dbReference type="Gene3D" id="3.40.710.10">
    <property type="entry name" value="DD-peptidase/beta-lactamase superfamily"/>
    <property type="match status" value="1"/>
</dbReference>
<gene>
    <name evidence="2" type="ORF">JL106_03790</name>
</gene>
<evidence type="ECO:0000313" key="3">
    <source>
        <dbReference type="Proteomes" id="UP000663792"/>
    </source>
</evidence>
<dbReference type="PANTHER" id="PTHR43283:SF7">
    <property type="entry name" value="BETA-LACTAMASE-RELATED DOMAIN-CONTAINING PROTEIN"/>
    <property type="match status" value="1"/>
</dbReference>
<dbReference type="AlphaFoldDB" id="A0A938YEJ9"/>
<keyword evidence="3" id="KW-1185">Reference proteome</keyword>
<dbReference type="PANTHER" id="PTHR43283">
    <property type="entry name" value="BETA-LACTAMASE-RELATED"/>
    <property type="match status" value="1"/>
</dbReference>
<sequence>MTGFPPPPEQRWTLATWQQPPVNRWSFNHLREVLRTARVGRGSGPVRSLRPGEALDLSAITWQRGRHTGTVAGLLGVATEPEPDDPGTDAFVVLHDGAVVAGGSPGPFAAADRPHLLMSCGKAMIGALVGILVDRGALRLDVPVQSWIPELTDTGYADATVRHLLDMRSGIRFVDTGGAGSPARRLREAIGWTPPTHPDLPTSMYDLLATLSADRPHGGAFQYRSSETDLLGWLCERATGVRMPDLLGELLWAPLGAAQDLDAVVDPAGAVVVDGGFACTIGDLARFGQLLCDDGAVGDRQVVPAAWLADARAGGGDPTTAVDVAAAFAASQSAALFPGGAYRSHHWLPRADRGVLMSMGIHGQLLWVEPDRRLVVAVLSSWARPQPMSALHATFAAVDAIGTAVAQRS</sequence>
<protein>
    <submittedName>
        <fullName evidence="2">Serine hydrolase</fullName>
    </submittedName>
</protein>
<dbReference type="InterPro" id="IPR050789">
    <property type="entry name" value="Diverse_Enzym_Activities"/>
</dbReference>
<organism evidence="2 3">
    <name type="scientific">Nakamurella leprariae</name>
    <dbReference type="NCBI Taxonomy" id="2803911"/>
    <lineage>
        <taxon>Bacteria</taxon>
        <taxon>Bacillati</taxon>
        <taxon>Actinomycetota</taxon>
        <taxon>Actinomycetes</taxon>
        <taxon>Nakamurellales</taxon>
        <taxon>Nakamurellaceae</taxon>
        <taxon>Nakamurella</taxon>
    </lineage>
</organism>
<dbReference type="EMBL" id="JAERWK010000005">
    <property type="protein sequence ID" value="MBM9466400.1"/>
    <property type="molecule type" value="Genomic_DNA"/>
</dbReference>
<dbReference type="Proteomes" id="UP000663792">
    <property type="component" value="Unassembled WGS sequence"/>
</dbReference>
<name>A0A938YEJ9_9ACTN</name>
<dbReference type="InterPro" id="IPR012338">
    <property type="entry name" value="Beta-lactam/transpept-like"/>
</dbReference>
<dbReference type="InterPro" id="IPR001466">
    <property type="entry name" value="Beta-lactam-related"/>
</dbReference>